<dbReference type="Gene3D" id="3.40.50.300">
    <property type="entry name" value="P-loop containing nucleotide triphosphate hydrolases"/>
    <property type="match status" value="1"/>
</dbReference>
<dbReference type="PANTHER" id="PTHR43581:SF2">
    <property type="entry name" value="EXCINUCLEASE ATPASE SUBUNIT"/>
    <property type="match status" value="1"/>
</dbReference>
<feature type="domain" description="ATPase AAA-type core" evidence="1">
    <location>
        <begin position="210"/>
        <end position="380"/>
    </location>
</feature>
<comment type="caution">
    <text evidence="2">The sequence shown here is derived from an EMBL/GenBank/DDBJ whole genome shotgun (WGS) entry which is preliminary data.</text>
</comment>
<dbReference type="RefSeq" id="WP_301140611.1">
    <property type="nucleotide sequence ID" value="NZ_JAUHQA010000001.1"/>
</dbReference>
<organism evidence="2 3">
    <name type="scientific">Demequina muriae</name>
    <dbReference type="NCBI Taxonomy" id="3051664"/>
    <lineage>
        <taxon>Bacteria</taxon>
        <taxon>Bacillati</taxon>
        <taxon>Actinomycetota</taxon>
        <taxon>Actinomycetes</taxon>
        <taxon>Micrococcales</taxon>
        <taxon>Demequinaceae</taxon>
        <taxon>Demequina</taxon>
    </lineage>
</organism>
<gene>
    <name evidence="2" type="ORF">QQX02_00830</name>
</gene>
<name>A0ABT8GDW2_9MICO</name>
<proteinExistence type="predicted"/>
<evidence type="ECO:0000259" key="1">
    <source>
        <dbReference type="Pfam" id="PF13304"/>
    </source>
</evidence>
<dbReference type="Pfam" id="PF13304">
    <property type="entry name" value="AAA_21"/>
    <property type="match status" value="1"/>
</dbReference>
<sequence length="452" mass="49466">MPETASTSSATAREDPLTRITVSGFKSIGDEQTIEIAPLTVLAGANSAGKSSFLQPLLLMKQTLESTFDPGPLLLHGPNARFTQVDQLFSKRLGGSPRVQFAVSFARGNDTRSVTYGRDDGALEIRGDVVKTNSATYALGPELSKTAKKNLEDRFLEFLGGNDDKDLGPLWTPRATTRRNRCFMEAEMHISLGENGDERFEHTLAGPPLGFDWPGMLQNLIHVPGLRGNPEREYPRTAVSTRFPGAFDDYVASIIYDWSERHDIRLRELGEDLQTLGLTWKVTADQLDDVRLALRVGRTLQSGRGGAQDLVSLADVGFGVSQVLPVLVALRAAKKGQHVLLEQPELHLHPRAQYALGSILMEAASRGVLVIIETHSSLLLRSIQTEIARTDIDPRKVSMNWFERDTDSGFARVSTADVGHDGSVGEWPVDFDDVAAAADWQYLEAASEGESG</sequence>
<dbReference type="InterPro" id="IPR014592">
    <property type="entry name" value="P-loop_UCP034888"/>
</dbReference>
<keyword evidence="3" id="KW-1185">Reference proteome</keyword>
<evidence type="ECO:0000313" key="3">
    <source>
        <dbReference type="Proteomes" id="UP001172708"/>
    </source>
</evidence>
<dbReference type="InterPro" id="IPR003959">
    <property type="entry name" value="ATPase_AAA_core"/>
</dbReference>
<dbReference type="SUPFAM" id="SSF52540">
    <property type="entry name" value="P-loop containing nucleoside triphosphate hydrolases"/>
    <property type="match status" value="1"/>
</dbReference>
<dbReference type="EMBL" id="JAUHQA010000001">
    <property type="protein sequence ID" value="MDN4479466.1"/>
    <property type="molecule type" value="Genomic_DNA"/>
</dbReference>
<protein>
    <submittedName>
        <fullName evidence="2">AAA family ATPase</fullName>
    </submittedName>
</protein>
<dbReference type="InterPro" id="IPR027417">
    <property type="entry name" value="P-loop_NTPase"/>
</dbReference>
<accession>A0ABT8GDW2</accession>
<dbReference type="PIRSF" id="PIRSF034888">
    <property type="entry name" value="P-loop_UCP034888"/>
    <property type="match status" value="1"/>
</dbReference>
<evidence type="ECO:0000313" key="2">
    <source>
        <dbReference type="EMBL" id="MDN4479466.1"/>
    </source>
</evidence>
<dbReference type="InterPro" id="IPR051396">
    <property type="entry name" value="Bact_Antivir_Def_Nuclease"/>
</dbReference>
<dbReference type="Proteomes" id="UP001172708">
    <property type="component" value="Unassembled WGS sequence"/>
</dbReference>
<reference evidence="2" key="1">
    <citation type="submission" date="2023-06" db="EMBL/GenBank/DDBJ databases">
        <title>Egi l300058.</title>
        <authorList>
            <person name="Gao L."/>
            <person name="Fang B.-Z."/>
            <person name="Li W.-J."/>
        </authorList>
    </citation>
    <scope>NUCLEOTIDE SEQUENCE</scope>
    <source>
        <strain evidence="2">EGI L300058</strain>
    </source>
</reference>
<dbReference type="PANTHER" id="PTHR43581">
    <property type="entry name" value="ATP/GTP PHOSPHATASE"/>
    <property type="match status" value="1"/>
</dbReference>